<keyword evidence="1" id="KW-1133">Transmembrane helix</keyword>
<keyword evidence="1" id="KW-0472">Membrane</keyword>
<dbReference type="OrthoDB" id="5981853at2759"/>
<dbReference type="OMA" id="MRCEISF"/>
<sequence length="267" mass="30276">CIRYGWHPPNFPSSCVCGHAFSIDHALSCTYGGFHTLRHNNARDLLVSLLKDVCPNVCRKPSLQPLSGERFLHRSACTEDNARLDIAVEEFWGYQGRKSFFDVRVFNPLTPTYRGQSLASCYKRNEEDKKRKYDERVHEVEHGCFAPLVFSAAGGFAPISGAFIKRLALLHAERLGKQYNTLLYFMRCEISFSLLQSTIRCLRGSRSSYSRPLSLPCLEDMSRIISDARLSIYVNYYIPAIINIIVIILALLLLYYAFSSSVALLLG</sequence>
<keyword evidence="1" id="KW-0812">Transmembrane</keyword>
<evidence type="ECO:0000313" key="2">
    <source>
        <dbReference type="EnsemblMetazoa" id="Aqu2.1.39306_001"/>
    </source>
</evidence>
<feature type="transmembrane region" description="Helical" evidence="1">
    <location>
        <begin position="236"/>
        <end position="258"/>
    </location>
</feature>
<dbReference type="EnsemblMetazoa" id="Aqu2.1.39306_001">
    <property type="protein sequence ID" value="Aqu2.1.39306_001"/>
    <property type="gene ID" value="Aqu2.1.39306"/>
</dbReference>
<organism evidence="2">
    <name type="scientific">Amphimedon queenslandica</name>
    <name type="common">Sponge</name>
    <dbReference type="NCBI Taxonomy" id="400682"/>
    <lineage>
        <taxon>Eukaryota</taxon>
        <taxon>Metazoa</taxon>
        <taxon>Porifera</taxon>
        <taxon>Demospongiae</taxon>
        <taxon>Heteroscleromorpha</taxon>
        <taxon>Haplosclerida</taxon>
        <taxon>Niphatidae</taxon>
        <taxon>Amphimedon</taxon>
    </lineage>
</organism>
<name>A0A1X7VGW0_AMPQE</name>
<evidence type="ECO:0000256" key="1">
    <source>
        <dbReference type="SAM" id="Phobius"/>
    </source>
</evidence>
<dbReference type="AlphaFoldDB" id="A0A1X7VGW0"/>
<reference evidence="2" key="1">
    <citation type="submission" date="2017-05" db="UniProtKB">
        <authorList>
            <consortium name="EnsemblMetazoa"/>
        </authorList>
    </citation>
    <scope>IDENTIFICATION</scope>
</reference>
<protein>
    <submittedName>
        <fullName evidence="2">Uncharacterized protein</fullName>
    </submittedName>
</protein>
<dbReference type="InParanoid" id="A0A1X7VGW0"/>
<proteinExistence type="predicted"/>
<accession>A0A1X7VGW0</accession>